<dbReference type="AlphaFoldDB" id="A0AAW1M1C1"/>
<sequence>MLLIISDRLECTKYLPKYRCGKTDISGEKVLLLTLWYLGNTERLGQISDKFDILLSAAHRTLLNFINFILSLRQEYIKWPSPKNLL</sequence>
<gene>
    <name evidence="1" type="ORF">QE152_g9043</name>
</gene>
<protein>
    <recommendedName>
        <fullName evidence="3">Transposase Helix-turn-helix domain-containing protein</fullName>
    </recommendedName>
</protein>
<comment type="caution">
    <text evidence="1">The sequence shown here is derived from an EMBL/GenBank/DDBJ whole genome shotgun (WGS) entry which is preliminary data.</text>
</comment>
<reference evidence="1 2" key="1">
    <citation type="journal article" date="2024" name="BMC Genomics">
        <title>De novo assembly and annotation of Popillia japonica's genome with initial clues to its potential as an invasive pest.</title>
        <authorList>
            <person name="Cucini C."/>
            <person name="Boschi S."/>
            <person name="Funari R."/>
            <person name="Cardaioli E."/>
            <person name="Iannotti N."/>
            <person name="Marturano G."/>
            <person name="Paoli F."/>
            <person name="Bruttini M."/>
            <person name="Carapelli A."/>
            <person name="Frati F."/>
            <person name="Nardi F."/>
        </authorList>
    </citation>
    <scope>NUCLEOTIDE SEQUENCE [LARGE SCALE GENOMIC DNA]</scope>
    <source>
        <strain evidence="1">DMR45628</strain>
    </source>
</reference>
<proteinExistence type="predicted"/>
<dbReference type="Proteomes" id="UP001458880">
    <property type="component" value="Unassembled WGS sequence"/>
</dbReference>
<evidence type="ECO:0000313" key="1">
    <source>
        <dbReference type="EMBL" id="KAK9739463.1"/>
    </source>
</evidence>
<accession>A0AAW1M1C1</accession>
<keyword evidence="2" id="KW-1185">Reference proteome</keyword>
<evidence type="ECO:0008006" key="3">
    <source>
        <dbReference type="Google" id="ProtNLM"/>
    </source>
</evidence>
<dbReference type="EMBL" id="JASPKY010000075">
    <property type="protein sequence ID" value="KAK9739463.1"/>
    <property type="molecule type" value="Genomic_DNA"/>
</dbReference>
<organism evidence="1 2">
    <name type="scientific">Popillia japonica</name>
    <name type="common">Japanese beetle</name>
    <dbReference type="NCBI Taxonomy" id="7064"/>
    <lineage>
        <taxon>Eukaryota</taxon>
        <taxon>Metazoa</taxon>
        <taxon>Ecdysozoa</taxon>
        <taxon>Arthropoda</taxon>
        <taxon>Hexapoda</taxon>
        <taxon>Insecta</taxon>
        <taxon>Pterygota</taxon>
        <taxon>Neoptera</taxon>
        <taxon>Endopterygota</taxon>
        <taxon>Coleoptera</taxon>
        <taxon>Polyphaga</taxon>
        <taxon>Scarabaeiformia</taxon>
        <taxon>Scarabaeidae</taxon>
        <taxon>Rutelinae</taxon>
        <taxon>Popillia</taxon>
    </lineage>
</organism>
<name>A0AAW1M1C1_POPJA</name>
<evidence type="ECO:0000313" key="2">
    <source>
        <dbReference type="Proteomes" id="UP001458880"/>
    </source>
</evidence>